<comment type="function">
    <text evidence="1">Core subunit of the mitochondrial membrane respiratory chain NADH dehydrogenase (Complex I) that is believed to belong to the minimal assembly required for catalysis. Complex I functions in the transfer of electrons from NADH to the respiratory chain. The immediate electron acceptor for the enzyme is believed to be ubiquinone.</text>
</comment>
<keyword evidence="5 9" id="KW-1133">Transmembrane helix</keyword>
<organism evidence="11 12">
    <name type="scientific">Hypothenemus hampei</name>
    <name type="common">Coffee berry borer</name>
    <dbReference type="NCBI Taxonomy" id="57062"/>
    <lineage>
        <taxon>Eukaryota</taxon>
        <taxon>Metazoa</taxon>
        <taxon>Ecdysozoa</taxon>
        <taxon>Arthropoda</taxon>
        <taxon>Hexapoda</taxon>
        <taxon>Insecta</taxon>
        <taxon>Pterygota</taxon>
        <taxon>Neoptera</taxon>
        <taxon>Endopterygota</taxon>
        <taxon>Coleoptera</taxon>
        <taxon>Polyphaga</taxon>
        <taxon>Cucujiformia</taxon>
        <taxon>Curculionidae</taxon>
        <taxon>Scolytinae</taxon>
        <taxon>Hypothenemus</taxon>
    </lineage>
</organism>
<evidence type="ECO:0000259" key="10">
    <source>
        <dbReference type="Pfam" id="PF00361"/>
    </source>
</evidence>
<dbReference type="GO" id="GO:0008137">
    <property type="term" value="F:NADH dehydrogenase (ubiquinone) activity"/>
    <property type="evidence" value="ECO:0007669"/>
    <property type="project" value="UniProtKB-EC"/>
</dbReference>
<feature type="transmembrane region" description="Helical" evidence="9">
    <location>
        <begin position="67"/>
        <end position="91"/>
    </location>
</feature>
<dbReference type="InterPro" id="IPR003945">
    <property type="entry name" value="NU5C-like"/>
</dbReference>
<dbReference type="EC" id="7.1.1.2" evidence="3"/>
<proteinExistence type="predicted"/>
<feature type="transmembrane region" description="Helical" evidence="9">
    <location>
        <begin position="6"/>
        <end position="30"/>
    </location>
</feature>
<protein>
    <recommendedName>
        <fullName evidence="3">NADH:ubiquinone reductase (H(+)-translocating)</fullName>
        <ecNumber evidence="3">7.1.1.2</ecNumber>
    </recommendedName>
    <alternativeName>
        <fullName evidence="7">NADH dehydrogenase subunit 5</fullName>
    </alternativeName>
</protein>
<comment type="caution">
    <text evidence="11">The sequence shown here is derived from an EMBL/GenBank/DDBJ whole genome shotgun (WGS) entry which is preliminary data.</text>
</comment>
<evidence type="ECO:0000256" key="7">
    <source>
        <dbReference type="ARBA" id="ARBA00031027"/>
    </source>
</evidence>
<gene>
    <name evidence="11" type="ORF">ABEB36_000304</name>
</gene>
<evidence type="ECO:0000256" key="6">
    <source>
        <dbReference type="ARBA" id="ARBA00023136"/>
    </source>
</evidence>
<dbReference type="Proteomes" id="UP001566132">
    <property type="component" value="Unassembled WGS sequence"/>
</dbReference>
<evidence type="ECO:0000256" key="4">
    <source>
        <dbReference type="ARBA" id="ARBA00022692"/>
    </source>
</evidence>
<dbReference type="PANTHER" id="PTHR42829:SF2">
    <property type="entry name" value="NADH-UBIQUINONE OXIDOREDUCTASE CHAIN 5"/>
    <property type="match status" value="1"/>
</dbReference>
<name>A0ABD1FAU9_HYPHA</name>
<feature type="transmembrane region" description="Helical" evidence="9">
    <location>
        <begin position="148"/>
        <end position="171"/>
    </location>
</feature>
<dbReference type="PANTHER" id="PTHR42829">
    <property type="entry name" value="NADH-UBIQUINONE OXIDOREDUCTASE CHAIN 5"/>
    <property type="match status" value="1"/>
</dbReference>
<accession>A0ABD1FAU9</accession>
<comment type="subcellular location">
    <subcellularLocation>
        <location evidence="2">Membrane</location>
        <topology evidence="2">Multi-pass membrane protein</topology>
    </subcellularLocation>
</comment>
<evidence type="ECO:0000313" key="11">
    <source>
        <dbReference type="EMBL" id="KAL1516385.1"/>
    </source>
</evidence>
<dbReference type="EMBL" id="JBDJPC010000001">
    <property type="protein sequence ID" value="KAL1516385.1"/>
    <property type="molecule type" value="Genomic_DNA"/>
</dbReference>
<reference evidence="11 12" key="1">
    <citation type="submission" date="2024-05" db="EMBL/GenBank/DDBJ databases">
        <title>Genetic variation in Jamaican populations of the coffee berry borer (Hypothenemus hampei).</title>
        <authorList>
            <person name="Errbii M."/>
            <person name="Myrie A."/>
        </authorList>
    </citation>
    <scope>NUCLEOTIDE SEQUENCE [LARGE SCALE GENOMIC DNA]</scope>
    <source>
        <strain evidence="11">JA-Hopewell-2020-01-JO</strain>
        <tissue evidence="11">Whole body</tissue>
    </source>
</reference>
<evidence type="ECO:0000256" key="1">
    <source>
        <dbReference type="ARBA" id="ARBA00003257"/>
    </source>
</evidence>
<evidence type="ECO:0000256" key="8">
    <source>
        <dbReference type="ARBA" id="ARBA00049551"/>
    </source>
</evidence>
<dbReference type="InterPro" id="IPR001750">
    <property type="entry name" value="ND/Mrp_TM"/>
</dbReference>
<keyword evidence="12" id="KW-1185">Reference proteome</keyword>
<keyword evidence="4 9" id="KW-0812">Transmembrane</keyword>
<feature type="domain" description="NADH:quinone oxidoreductase/Mrp antiporter transmembrane" evidence="10">
    <location>
        <begin position="3"/>
        <end position="151"/>
    </location>
</feature>
<dbReference type="AlphaFoldDB" id="A0ABD1FAU9"/>
<evidence type="ECO:0000256" key="9">
    <source>
        <dbReference type="SAM" id="Phobius"/>
    </source>
</evidence>
<dbReference type="Pfam" id="PF00361">
    <property type="entry name" value="Proton_antipo_M"/>
    <property type="match status" value="1"/>
</dbReference>
<feature type="transmembrane region" description="Helical" evidence="9">
    <location>
        <begin position="42"/>
        <end position="61"/>
    </location>
</feature>
<evidence type="ECO:0000313" key="12">
    <source>
        <dbReference type="Proteomes" id="UP001566132"/>
    </source>
</evidence>
<dbReference type="GO" id="GO:0016020">
    <property type="term" value="C:membrane"/>
    <property type="evidence" value="ECO:0007669"/>
    <property type="project" value="UniProtKB-SubCell"/>
</dbReference>
<evidence type="ECO:0000256" key="3">
    <source>
        <dbReference type="ARBA" id="ARBA00012944"/>
    </source>
</evidence>
<keyword evidence="6 9" id="KW-0472">Membrane</keyword>
<sequence length="172" mass="19483">MVISFIFSLFSFNCLFFLLLVSIFTIFISGLCANFEYDLKKIIALSTLSQLVIIIVILCLGDPELALFHLLVHALFKALLFICAGIVIYNLSNCQDIRRMGGLCDAMPFTMTCFNIRNFALCGLPFMSGFYSKDLIAEVLSRRRLGMIIYLLFYISVGLTVAYSLRLSYFIL</sequence>
<evidence type="ECO:0000256" key="5">
    <source>
        <dbReference type="ARBA" id="ARBA00022989"/>
    </source>
</evidence>
<evidence type="ECO:0000256" key="2">
    <source>
        <dbReference type="ARBA" id="ARBA00004141"/>
    </source>
</evidence>
<comment type="catalytic activity">
    <reaction evidence="8">
        <text>a ubiquinone + NADH + 5 H(+)(in) = a ubiquinol + NAD(+) + 4 H(+)(out)</text>
        <dbReference type="Rhea" id="RHEA:29091"/>
        <dbReference type="Rhea" id="RHEA-COMP:9565"/>
        <dbReference type="Rhea" id="RHEA-COMP:9566"/>
        <dbReference type="ChEBI" id="CHEBI:15378"/>
        <dbReference type="ChEBI" id="CHEBI:16389"/>
        <dbReference type="ChEBI" id="CHEBI:17976"/>
        <dbReference type="ChEBI" id="CHEBI:57540"/>
        <dbReference type="ChEBI" id="CHEBI:57945"/>
        <dbReference type="EC" id="7.1.1.2"/>
    </reaction>
</comment>